<protein>
    <submittedName>
        <fullName evidence="2">Molybdopterin converting factor, small subunit</fullName>
    </submittedName>
</protein>
<dbReference type="AlphaFoldDB" id="A0A1G9SMY7"/>
<feature type="domain" description="Ubiquitin Mut7-C" evidence="1">
    <location>
        <begin position="2"/>
        <end position="79"/>
    </location>
</feature>
<gene>
    <name evidence="2" type="ORF">SAMN04488692_1302</name>
</gene>
<dbReference type="InterPro" id="IPR016155">
    <property type="entry name" value="Mopterin_synth/thiamin_S_b"/>
</dbReference>
<keyword evidence="3" id="KW-1185">Reference proteome</keyword>
<dbReference type="EMBL" id="FNGO01000030">
    <property type="protein sequence ID" value="SDM36809.1"/>
    <property type="molecule type" value="Genomic_DNA"/>
</dbReference>
<name>A0A1G9SMY7_9FIRM</name>
<evidence type="ECO:0000313" key="3">
    <source>
        <dbReference type="Proteomes" id="UP000199476"/>
    </source>
</evidence>
<dbReference type="Proteomes" id="UP000199476">
    <property type="component" value="Unassembled WGS sequence"/>
</dbReference>
<dbReference type="InterPro" id="IPR027798">
    <property type="entry name" value="Ub_Mut7C"/>
</dbReference>
<dbReference type="Gene3D" id="3.10.20.30">
    <property type="match status" value="1"/>
</dbReference>
<dbReference type="SUPFAM" id="SSF54285">
    <property type="entry name" value="MoaD/ThiS"/>
    <property type="match status" value="1"/>
</dbReference>
<dbReference type="OrthoDB" id="9801945at2"/>
<dbReference type="InterPro" id="IPR012675">
    <property type="entry name" value="Beta-grasp_dom_sf"/>
</dbReference>
<proteinExistence type="predicted"/>
<sequence>MEVSVKFYATLRDHLTQSKRQELEEKGELNIEIEPGNTVGDLLARMNIPEEEVKMIFVDNRRQKPDYSLQSGDNVAVFPPIAGG</sequence>
<evidence type="ECO:0000259" key="1">
    <source>
        <dbReference type="Pfam" id="PF14451"/>
    </source>
</evidence>
<dbReference type="Pfam" id="PF14451">
    <property type="entry name" value="Ub-Mut7C"/>
    <property type="match status" value="1"/>
</dbReference>
<dbReference type="RefSeq" id="WP_089761958.1">
    <property type="nucleotide sequence ID" value="NZ_FNGO01000030.1"/>
</dbReference>
<evidence type="ECO:0000313" key="2">
    <source>
        <dbReference type="EMBL" id="SDM36809.1"/>
    </source>
</evidence>
<organism evidence="2 3">
    <name type="scientific">Halarsenatibacter silvermanii</name>
    <dbReference type="NCBI Taxonomy" id="321763"/>
    <lineage>
        <taxon>Bacteria</taxon>
        <taxon>Bacillati</taxon>
        <taxon>Bacillota</taxon>
        <taxon>Clostridia</taxon>
        <taxon>Halanaerobiales</taxon>
        <taxon>Halarsenatibacteraceae</taxon>
        <taxon>Halarsenatibacter</taxon>
    </lineage>
</organism>
<reference evidence="2 3" key="1">
    <citation type="submission" date="2016-10" db="EMBL/GenBank/DDBJ databases">
        <authorList>
            <person name="de Groot N.N."/>
        </authorList>
    </citation>
    <scope>NUCLEOTIDE SEQUENCE [LARGE SCALE GENOMIC DNA]</scope>
    <source>
        <strain evidence="2 3">SLAS-1</strain>
    </source>
</reference>
<dbReference type="STRING" id="321763.SAMN04488692_1302"/>
<accession>A0A1G9SMY7</accession>